<dbReference type="InterPro" id="IPR043128">
    <property type="entry name" value="Rev_trsase/Diguanyl_cyclase"/>
</dbReference>
<dbReference type="PANTHER" id="PTHR45138:SF9">
    <property type="entry name" value="DIGUANYLATE CYCLASE DGCM-RELATED"/>
    <property type="match status" value="1"/>
</dbReference>
<proteinExistence type="predicted"/>
<feature type="transmembrane region" description="Helical" evidence="1">
    <location>
        <begin position="102"/>
        <end position="124"/>
    </location>
</feature>
<dbReference type="InterPro" id="IPR050469">
    <property type="entry name" value="Diguanylate_Cyclase"/>
</dbReference>
<dbReference type="NCBIfam" id="TIGR00254">
    <property type="entry name" value="GGDEF"/>
    <property type="match status" value="1"/>
</dbReference>
<evidence type="ECO:0000259" key="2">
    <source>
        <dbReference type="PROSITE" id="PS50887"/>
    </source>
</evidence>
<dbReference type="SMART" id="SM00267">
    <property type="entry name" value="GGDEF"/>
    <property type="match status" value="1"/>
</dbReference>
<evidence type="ECO:0000313" key="4">
    <source>
        <dbReference type="Proteomes" id="UP000633365"/>
    </source>
</evidence>
<feature type="transmembrane region" description="Helical" evidence="1">
    <location>
        <begin position="6"/>
        <end position="24"/>
    </location>
</feature>
<dbReference type="Pfam" id="PF00990">
    <property type="entry name" value="GGDEF"/>
    <property type="match status" value="1"/>
</dbReference>
<keyword evidence="1" id="KW-0472">Membrane</keyword>
<dbReference type="EMBL" id="JAEQMG010000083">
    <property type="protein sequence ID" value="MBK6088762.1"/>
    <property type="molecule type" value="Genomic_DNA"/>
</dbReference>
<dbReference type="SUPFAM" id="SSF55073">
    <property type="entry name" value="Nucleotide cyclase"/>
    <property type="match status" value="1"/>
</dbReference>
<feature type="domain" description="GGDEF" evidence="2">
    <location>
        <begin position="176"/>
        <end position="306"/>
    </location>
</feature>
<feature type="transmembrane region" description="Helical" evidence="1">
    <location>
        <begin position="36"/>
        <end position="56"/>
    </location>
</feature>
<accession>A0A934WRU6</accession>
<dbReference type="PANTHER" id="PTHR45138">
    <property type="entry name" value="REGULATORY COMPONENTS OF SENSORY TRANSDUCTION SYSTEM"/>
    <property type="match status" value="1"/>
</dbReference>
<keyword evidence="1" id="KW-1133">Transmembrane helix</keyword>
<feature type="transmembrane region" description="Helical" evidence="1">
    <location>
        <begin position="62"/>
        <end position="90"/>
    </location>
</feature>
<dbReference type="InterPro" id="IPR029787">
    <property type="entry name" value="Nucleotide_cyclase"/>
</dbReference>
<evidence type="ECO:0000313" key="3">
    <source>
        <dbReference type="EMBL" id="MBK6088762.1"/>
    </source>
</evidence>
<name>A0A934WRU6_9FIRM</name>
<gene>
    <name evidence="3" type="ORF">JKK62_08890</name>
</gene>
<evidence type="ECO:0000256" key="1">
    <source>
        <dbReference type="SAM" id="Phobius"/>
    </source>
</evidence>
<dbReference type="GO" id="GO:0052621">
    <property type="term" value="F:diguanylate cyclase activity"/>
    <property type="evidence" value="ECO:0007669"/>
    <property type="project" value="TreeGrafter"/>
</dbReference>
<protein>
    <submittedName>
        <fullName evidence="3">GGDEF domain-containing protein</fullName>
    </submittedName>
</protein>
<keyword evidence="4" id="KW-1185">Reference proteome</keyword>
<dbReference type="PROSITE" id="PS50887">
    <property type="entry name" value="GGDEF"/>
    <property type="match status" value="1"/>
</dbReference>
<dbReference type="Gene3D" id="3.30.70.270">
    <property type="match status" value="1"/>
</dbReference>
<dbReference type="CDD" id="cd01949">
    <property type="entry name" value="GGDEF"/>
    <property type="match status" value="1"/>
</dbReference>
<dbReference type="Proteomes" id="UP000633365">
    <property type="component" value="Unassembled WGS sequence"/>
</dbReference>
<dbReference type="AlphaFoldDB" id="A0A934WRU6"/>
<organism evidence="3 4">
    <name type="scientific">Ruminococcus difficilis</name>
    <dbReference type="NCBI Taxonomy" id="2763069"/>
    <lineage>
        <taxon>Bacteria</taxon>
        <taxon>Bacillati</taxon>
        <taxon>Bacillota</taxon>
        <taxon>Clostridia</taxon>
        <taxon>Eubacteriales</taxon>
        <taxon>Oscillospiraceae</taxon>
        <taxon>Ruminococcus</taxon>
    </lineage>
</organism>
<sequence length="306" mass="34430">MCRPAYIVSLCTCIFSFFCSHFLIPRFPKTLPLFQFFFRLSLLGGGIGIAVCQPNLRSLTLFAVAIISPSIFIDTTLSSLAVHCSALVLYVLMGRNVIAPDIYYWGLNNYMLFSVFGLLIGNAINKERFERYVYAEYEKQLAEVQMRYAYFDRMTGLRNRHSFEDKLTQLSENPPAELCIIMADINGLKTTNDTIGHKAGDELITGASECLSGPFEGIETIYRIGGDEFCIIMNAPIEKAQLCLSRLDKLTAIWHGSYIDSLSVSTGVASIKDHDDVESVFAQADNNMYEHKSNYYKSLGVDRSYH</sequence>
<reference evidence="3" key="1">
    <citation type="submission" date="2021-01" db="EMBL/GenBank/DDBJ databases">
        <title>Genome public.</title>
        <authorList>
            <person name="Liu C."/>
            <person name="Sun Q."/>
        </authorList>
    </citation>
    <scope>NUCLEOTIDE SEQUENCE</scope>
    <source>
        <strain evidence="3">M6</strain>
    </source>
</reference>
<keyword evidence="1" id="KW-0812">Transmembrane</keyword>
<dbReference type="InterPro" id="IPR000160">
    <property type="entry name" value="GGDEF_dom"/>
</dbReference>
<comment type="caution">
    <text evidence="3">The sequence shown here is derived from an EMBL/GenBank/DDBJ whole genome shotgun (WGS) entry which is preliminary data.</text>
</comment>